<dbReference type="PANTHER" id="PTHR32385">
    <property type="entry name" value="MANNOSYL PHOSPHORYLINOSITOL CERAMIDE SYNTHASE"/>
    <property type="match status" value="1"/>
</dbReference>
<reference evidence="2 3" key="1">
    <citation type="journal article" date="2024" name="Nat. Commun.">
        <title>Phylogenomics reveals the evolutionary origins of lichenization in chlorophyte algae.</title>
        <authorList>
            <person name="Puginier C."/>
            <person name="Libourel C."/>
            <person name="Otte J."/>
            <person name="Skaloud P."/>
            <person name="Haon M."/>
            <person name="Grisel S."/>
            <person name="Petersen M."/>
            <person name="Berrin J.G."/>
            <person name="Delaux P.M."/>
            <person name="Dal Grande F."/>
            <person name="Keller J."/>
        </authorList>
    </citation>
    <scope>NUCLEOTIDE SEQUENCE [LARGE SCALE GENOMIC DNA]</scope>
    <source>
        <strain evidence="2 3">SAG 2043</strain>
    </source>
</reference>
<evidence type="ECO:0000313" key="2">
    <source>
        <dbReference type="EMBL" id="KAK9803597.1"/>
    </source>
</evidence>
<keyword evidence="1" id="KW-0808">Transferase</keyword>
<name>A0AAW1P2Q9_9CHLO</name>
<proteinExistence type="predicted"/>
<dbReference type="InterPro" id="IPR007577">
    <property type="entry name" value="GlycoTrfase_DXD_sugar-bd_CS"/>
</dbReference>
<dbReference type="Pfam" id="PF04488">
    <property type="entry name" value="Gly_transf_sug"/>
    <property type="match status" value="1"/>
</dbReference>
<sequence length="243" mass="27452">MKGYESYVQGTQQTPYVNLKGWRDNCLLMHPNWVHMFWDETSARQLITEHYAWFLPTWNAYDREIARADVVRVFALHHYGGLYLDLDVQCFRNVRPFLRGYDVVLQGSTEEWDKGTINCAMASVPQHPLWLAYAQILPETQKQSSNFAATGPAALARAVASYYGTAEPIAPGTYKGPKGDASVLKVYPVGEWYVPCMGNGSCNGELVKKLVIGDAFPKLAGYHRFQGTWYAPPHEDAWVHTVT</sequence>
<keyword evidence="3" id="KW-1185">Reference proteome</keyword>
<dbReference type="Gene3D" id="3.90.550.20">
    <property type="match status" value="1"/>
</dbReference>
<organism evidence="2 3">
    <name type="scientific">[Myrmecia] bisecta</name>
    <dbReference type="NCBI Taxonomy" id="41462"/>
    <lineage>
        <taxon>Eukaryota</taxon>
        <taxon>Viridiplantae</taxon>
        <taxon>Chlorophyta</taxon>
        <taxon>core chlorophytes</taxon>
        <taxon>Trebouxiophyceae</taxon>
        <taxon>Trebouxiales</taxon>
        <taxon>Trebouxiaceae</taxon>
        <taxon>Myrmecia</taxon>
    </lineage>
</organism>
<dbReference type="InterPro" id="IPR051706">
    <property type="entry name" value="Glycosyltransferase_domain"/>
</dbReference>
<dbReference type="PANTHER" id="PTHR32385:SF15">
    <property type="entry name" value="INOSITOL PHOSPHOCERAMIDE MANNOSYLTRANSFERASE 1"/>
    <property type="match status" value="1"/>
</dbReference>
<comment type="caution">
    <text evidence="2">The sequence shown here is derived from an EMBL/GenBank/DDBJ whole genome shotgun (WGS) entry which is preliminary data.</text>
</comment>
<dbReference type="GO" id="GO:0016020">
    <property type="term" value="C:membrane"/>
    <property type="evidence" value="ECO:0007669"/>
    <property type="project" value="GOC"/>
</dbReference>
<evidence type="ECO:0000313" key="3">
    <source>
        <dbReference type="Proteomes" id="UP001489004"/>
    </source>
</evidence>
<dbReference type="GO" id="GO:0000030">
    <property type="term" value="F:mannosyltransferase activity"/>
    <property type="evidence" value="ECO:0007669"/>
    <property type="project" value="TreeGrafter"/>
</dbReference>
<dbReference type="GO" id="GO:0051999">
    <property type="term" value="P:mannosyl-inositol phosphorylceramide biosynthetic process"/>
    <property type="evidence" value="ECO:0007669"/>
    <property type="project" value="TreeGrafter"/>
</dbReference>
<dbReference type="EMBL" id="JALJOR010000020">
    <property type="protein sequence ID" value="KAK9803597.1"/>
    <property type="molecule type" value="Genomic_DNA"/>
</dbReference>
<protein>
    <submittedName>
        <fullName evidence="2">Uncharacterized protein</fullName>
    </submittedName>
</protein>
<accession>A0AAW1P2Q9</accession>
<dbReference type="SUPFAM" id="SSF53448">
    <property type="entry name" value="Nucleotide-diphospho-sugar transferases"/>
    <property type="match status" value="1"/>
</dbReference>
<dbReference type="InterPro" id="IPR029044">
    <property type="entry name" value="Nucleotide-diphossugar_trans"/>
</dbReference>
<dbReference type="Proteomes" id="UP001489004">
    <property type="component" value="Unassembled WGS sequence"/>
</dbReference>
<evidence type="ECO:0000256" key="1">
    <source>
        <dbReference type="ARBA" id="ARBA00022679"/>
    </source>
</evidence>
<gene>
    <name evidence="2" type="ORF">WJX72_003325</name>
</gene>
<dbReference type="AlphaFoldDB" id="A0AAW1P2Q9"/>